<dbReference type="InterPro" id="IPR001509">
    <property type="entry name" value="Epimerase_deHydtase"/>
</dbReference>
<dbReference type="SUPFAM" id="SSF51735">
    <property type="entry name" value="NAD(P)-binding Rossmann-fold domains"/>
    <property type="match status" value="1"/>
</dbReference>
<dbReference type="PANTHER" id="PTHR43725:SF53">
    <property type="entry name" value="UDP-ARABINOSE 4-EPIMERASE 1"/>
    <property type="match status" value="1"/>
</dbReference>
<evidence type="ECO:0000313" key="3">
    <source>
        <dbReference type="EMBL" id="GAG73200.1"/>
    </source>
</evidence>
<comment type="caution">
    <text evidence="3">The sequence shown here is derived from an EMBL/GenBank/DDBJ whole genome shotgun (WGS) entry which is preliminary data.</text>
</comment>
<dbReference type="EMBL" id="BART01001783">
    <property type="protein sequence ID" value="GAG73200.1"/>
    <property type="molecule type" value="Genomic_DNA"/>
</dbReference>
<reference evidence="3" key="1">
    <citation type="journal article" date="2014" name="Front. Microbiol.">
        <title>High frequency of phylogenetically diverse reductive dehalogenase-homologous genes in deep subseafloor sedimentary metagenomes.</title>
        <authorList>
            <person name="Kawai M."/>
            <person name="Futagami T."/>
            <person name="Toyoda A."/>
            <person name="Takaki Y."/>
            <person name="Nishi S."/>
            <person name="Hori S."/>
            <person name="Arai W."/>
            <person name="Tsubouchi T."/>
            <person name="Morono Y."/>
            <person name="Uchiyama I."/>
            <person name="Ito T."/>
            <person name="Fujiyama A."/>
            <person name="Inagaki F."/>
            <person name="Takami H."/>
        </authorList>
    </citation>
    <scope>NUCLEOTIDE SEQUENCE</scope>
    <source>
        <strain evidence="3">Expedition CK06-06</strain>
    </source>
</reference>
<feature type="non-terminal residue" evidence="3">
    <location>
        <position position="129"/>
    </location>
</feature>
<evidence type="ECO:0000256" key="1">
    <source>
        <dbReference type="ARBA" id="ARBA00007637"/>
    </source>
</evidence>
<accession>X0ZTQ1</accession>
<dbReference type="Pfam" id="PF01370">
    <property type="entry name" value="Epimerase"/>
    <property type="match status" value="1"/>
</dbReference>
<name>X0ZTQ1_9ZZZZ</name>
<protein>
    <recommendedName>
        <fullName evidence="2">NAD-dependent epimerase/dehydratase domain-containing protein</fullName>
    </recommendedName>
</protein>
<dbReference type="InterPro" id="IPR036291">
    <property type="entry name" value="NAD(P)-bd_dom_sf"/>
</dbReference>
<feature type="domain" description="NAD-dependent epimerase/dehydratase" evidence="2">
    <location>
        <begin position="3"/>
        <end position="125"/>
    </location>
</feature>
<proteinExistence type="inferred from homology"/>
<dbReference type="Gene3D" id="3.40.50.720">
    <property type="entry name" value="NAD(P)-binding Rossmann-like Domain"/>
    <property type="match status" value="1"/>
</dbReference>
<evidence type="ECO:0000259" key="2">
    <source>
        <dbReference type="Pfam" id="PF01370"/>
    </source>
</evidence>
<gene>
    <name evidence="3" type="ORF">S01H4_05962</name>
</gene>
<organism evidence="3">
    <name type="scientific">marine sediment metagenome</name>
    <dbReference type="NCBI Taxonomy" id="412755"/>
    <lineage>
        <taxon>unclassified sequences</taxon>
        <taxon>metagenomes</taxon>
        <taxon>ecological metagenomes</taxon>
    </lineage>
</organism>
<comment type="similarity">
    <text evidence="1">Belongs to the NAD(P)-dependent epimerase/dehydratase family.</text>
</comment>
<sequence length="129" mass="14168">MKIIITGGAGLVGSHICDRLVNDNHDVMVIDNLCIGKKEFVNNKVHFFEIDIRDARIKKIINDFKPEVVIHCAAQISVKNSGIDPINDTDVNILGSLNILESVKGLNLKKFIFAASGGTVYGNQKYFPA</sequence>
<dbReference type="AlphaFoldDB" id="X0ZTQ1"/>
<dbReference type="PANTHER" id="PTHR43725">
    <property type="entry name" value="UDP-GLUCOSE 4-EPIMERASE"/>
    <property type="match status" value="1"/>
</dbReference>